<dbReference type="HOGENOM" id="CLU_261674_0_0_9"/>
<dbReference type="eggNOG" id="COG1674">
    <property type="taxonomic scope" value="Bacteria"/>
</dbReference>
<proteinExistence type="predicted"/>
<dbReference type="Proteomes" id="UP000005950">
    <property type="component" value="Unassembled WGS sequence"/>
</dbReference>
<feature type="binding site" evidence="3">
    <location>
        <begin position="642"/>
        <end position="649"/>
    </location>
    <ligand>
        <name>ATP</name>
        <dbReference type="ChEBI" id="CHEBI:30616"/>
    </ligand>
</feature>
<name>B9Y7W2_9FIRM</name>
<dbReference type="InterPro" id="IPR002543">
    <property type="entry name" value="FtsK_dom"/>
</dbReference>
<organism evidence="6 7">
    <name type="scientific">Holdemania filiformis DSM 12042</name>
    <dbReference type="NCBI Taxonomy" id="545696"/>
    <lineage>
        <taxon>Bacteria</taxon>
        <taxon>Bacillati</taxon>
        <taxon>Bacillota</taxon>
        <taxon>Erysipelotrichia</taxon>
        <taxon>Erysipelotrichales</taxon>
        <taxon>Erysipelotrichaceae</taxon>
        <taxon>Holdemania</taxon>
    </lineage>
</organism>
<evidence type="ECO:0000256" key="1">
    <source>
        <dbReference type="ARBA" id="ARBA00022741"/>
    </source>
</evidence>
<reference evidence="6 7" key="2">
    <citation type="submission" date="2009-02" db="EMBL/GenBank/DDBJ databases">
        <title>Draft genome sequence of Holdemania filiformis DSM 12042.</title>
        <authorList>
            <person name="Sudarsanam P."/>
            <person name="Ley R."/>
            <person name="Guruge J."/>
            <person name="Turnbaugh P.J."/>
            <person name="Mahowald M."/>
            <person name="Liep D."/>
            <person name="Gordon J."/>
        </authorList>
    </citation>
    <scope>NUCLEOTIDE SEQUENCE [LARGE SCALE GENOMIC DNA]</scope>
    <source>
        <strain evidence="6 7">DSM 12042</strain>
    </source>
</reference>
<protein>
    <submittedName>
        <fullName evidence="6">FtsK/SpoIIIE family protein</fullName>
    </submittedName>
</protein>
<dbReference type="InterPro" id="IPR027417">
    <property type="entry name" value="P-loop_NTPase"/>
</dbReference>
<feature type="domain" description="FtsK" evidence="5">
    <location>
        <begin position="622"/>
        <end position="826"/>
    </location>
</feature>
<dbReference type="PANTHER" id="PTHR22683">
    <property type="entry name" value="SPORULATION PROTEIN RELATED"/>
    <property type="match status" value="1"/>
</dbReference>
<dbReference type="Gene3D" id="3.40.50.300">
    <property type="entry name" value="P-loop containing nucleotide triphosphate hydrolases"/>
    <property type="match status" value="2"/>
</dbReference>
<feature type="transmembrane region" description="Helical" evidence="4">
    <location>
        <begin position="268"/>
        <end position="292"/>
    </location>
</feature>
<gene>
    <name evidence="6" type="ORF">HOLDEFILI_01907</name>
</gene>
<keyword evidence="2 3" id="KW-0067">ATP-binding</keyword>
<dbReference type="PANTHER" id="PTHR22683:SF1">
    <property type="entry name" value="TYPE VII SECRETION SYSTEM PROTEIN ESSC"/>
    <property type="match status" value="1"/>
</dbReference>
<keyword evidence="4" id="KW-1133">Transmembrane helix</keyword>
<dbReference type="GO" id="GO:0005524">
    <property type="term" value="F:ATP binding"/>
    <property type="evidence" value="ECO:0007669"/>
    <property type="project" value="UniProtKB-UniRule"/>
</dbReference>
<evidence type="ECO:0000256" key="3">
    <source>
        <dbReference type="PROSITE-ProRule" id="PRU00289"/>
    </source>
</evidence>
<dbReference type="STRING" id="545696.HOLDEFILI_01907"/>
<comment type="caution">
    <text evidence="6">The sequence shown here is derived from an EMBL/GenBank/DDBJ whole genome shotgun (WGS) entry which is preliminary data.</text>
</comment>
<dbReference type="EMBL" id="ACCF01000107">
    <property type="protein sequence ID" value="EEF67930.1"/>
    <property type="molecule type" value="Genomic_DNA"/>
</dbReference>
<evidence type="ECO:0000256" key="2">
    <source>
        <dbReference type="ARBA" id="ARBA00022840"/>
    </source>
</evidence>
<sequence>MIVCILWQHRLAVRHVCSQRGLFFAVEADGVLAITRKGEGWQVQLSETLQFLDSSRRCRLIKGRHDELCYLPFYEKIDLYYYFEDAGYDQYTLYQRPQGRWMLSEEALTNTCGNQDEPWAMLDFDQNVAEEKAMFPSMIVNGVHQRQTCLEAGMRLQFAAITVLIHPAFIAVNNPGMRLKIKLKPLRWQTLTSWMYQPPDKLALSFHPAFQFYPADPQCSLILPQGPPVKFRPMTFSVMTIGPSLMMGAASITVGLSLGGQGAAGMMVLMPAVMMFSAVFWPLVQLTVNVLLNRRDRRRQKQWLTGVLEDWEKTCQAALRETVTFLTRRYPDAERVIAQIEEQTVFDTGADHPLFGKLCLGRQRLTLIPKMNLETLDLRNAADQEVKRQIEVWQTTHSFSAAAPLPWDLFEFDQIGLVCDEKSLLAFFNTVLMTFAVHHQAQSAALAWLGPISKDIFETLCWLPQLYDDQGLRRIWTNQDDWDRGRRQIQEIMIPVWTLVSDPVAAVCFGTPKAKSCVWQWAARISDLRLAAQRILMIEQGHGRILTRSGQLVQEFEVDFSYAKNFRESALSLYRAEQRSRQSHRQVDFQSLLAQPMLACPPWQEAASLTQLRIPLGLDEHGQPVILDLHEKGQGPHGLIAGMTGSGKSRLLETLVLSAAWHYSPDQLQFAIIDYKGGSLIEQLRFQGRLLPHCCAELNNVAENGVERSLIYLRQECERRQRYFAQAQTALKQPVSDLDHYRQLCLDHPQLPRLAHCVLIIDEFAELKQSQPEFMQDLIQICRIGRSLGLHLILATQRPAGIVDEQMWSNFNFKLCLKVAQKQDSQELLHCDKALRLSRPGQFLLLSQQDLVQGQCAWLGGKQTPDPVVRWLDFRLKPIRETQHGKNASLRQSEALMAAIIREADRRGLSAPPLWPPLPTAVELDVLKKQTAGLVLGIGDDPLHRATPVIVHPLAHGLLISEEVAAQRPFLQCLVQSAGWFDETAEFVVLDPLDQLPQFLAEPAVIEVLSFKHPEWMERFFSLLDRGLRQRRSAEIPLLIVVLQLGAILDRWDHLALFQRLLEEGPSLNLYLLCAEKQISRLPLRLAQNLRIRYILGPAAPAQLSEALERTWTQPLAAGKGLFFKESVMDFVLARPLPPPVEMKPKRWQLPRLPERLPRSWLKKKAVFLGVDPILCQPVYTTLQARQHLVVTGYDASLCAARIRQLGGPYPIVETSRQSEAEIFSFFEREAPFVLVAAAHEIQRGPWRRLVDFSLTLWSGPGLRQQLFFPVPAAVANLTEQESMWIQGEQMQRLREIK</sequence>
<dbReference type="InterPro" id="IPR050206">
    <property type="entry name" value="FtsK/SpoIIIE/SftA"/>
</dbReference>
<dbReference type="CDD" id="cd01127">
    <property type="entry name" value="TrwB_TraG_TraD_VirD4"/>
    <property type="match status" value="1"/>
</dbReference>
<evidence type="ECO:0000313" key="7">
    <source>
        <dbReference type="Proteomes" id="UP000005950"/>
    </source>
</evidence>
<evidence type="ECO:0000313" key="6">
    <source>
        <dbReference type="EMBL" id="EEF67930.1"/>
    </source>
</evidence>
<evidence type="ECO:0000259" key="5">
    <source>
        <dbReference type="PROSITE" id="PS50901"/>
    </source>
</evidence>
<reference evidence="6 7" key="1">
    <citation type="submission" date="2008-12" db="EMBL/GenBank/DDBJ databases">
        <authorList>
            <person name="Fulton L."/>
            <person name="Clifton S."/>
            <person name="Fulton B."/>
            <person name="Xu J."/>
            <person name="Minx P."/>
            <person name="Pepin K.H."/>
            <person name="Johnson M."/>
            <person name="Bhonagiri V."/>
            <person name="Nash W.E."/>
            <person name="Mardis E.R."/>
            <person name="Wilson R.K."/>
        </authorList>
    </citation>
    <scope>NUCLEOTIDE SEQUENCE [LARGE SCALE GENOMIC DNA]</scope>
    <source>
        <strain evidence="6 7">DSM 12042</strain>
    </source>
</reference>
<dbReference type="SUPFAM" id="SSF52540">
    <property type="entry name" value="P-loop containing nucleoside triphosphate hydrolases"/>
    <property type="match status" value="1"/>
</dbReference>
<keyword evidence="1 3" id="KW-0547">Nucleotide-binding</keyword>
<dbReference type="PROSITE" id="PS50901">
    <property type="entry name" value="FTSK"/>
    <property type="match status" value="1"/>
</dbReference>
<dbReference type="GO" id="GO:0003677">
    <property type="term" value="F:DNA binding"/>
    <property type="evidence" value="ECO:0007669"/>
    <property type="project" value="InterPro"/>
</dbReference>
<accession>B9Y7W2</accession>
<dbReference type="RefSeq" id="WP_006059097.1">
    <property type="nucleotide sequence ID" value="NZ_GG657556.1"/>
</dbReference>
<dbReference type="Pfam" id="PF01580">
    <property type="entry name" value="FtsK_SpoIIIE"/>
    <property type="match status" value="1"/>
</dbReference>
<keyword evidence="4" id="KW-0472">Membrane</keyword>
<dbReference type="OrthoDB" id="9807790at2"/>
<keyword evidence="4" id="KW-0812">Transmembrane</keyword>
<feature type="transmembrane region" description="Helical" evidence="4">
    <location>
        <begin position="236"/>
        <end position="256"/>
    </location>
</feature>
<evidence type="ECO:0000256" key="4">
    <source>
        <dbReference type="SAM" id="Phobius"/>
    </source>
</evidence>